<dbReference type="GO" id="GO:0008270">
    <property type="term" value="F:zinc ion binding"/>
    <property type="evidence" value="ECO:0007669"/>
    <property type="project" value="InterPro"/>
</dbReference>
<evidence type="ECO:0000259" key="2">
    <source>
        <dbReference type="SMART" id="SM00343"/>
    </source>
</evidence>
<name>A0A6V7PQA8_ANACO</name>
<dbReference type="SMART" id="SM00343">
    <property type="entry name" value="ZnF_C2HC"/>
    <property type="match status" value="2"/>
</dbReference>
<sequence>MASKKGWRKASFEIGESSRGRKVELGQKDLGSCARICAWERVGKRGVNQKQISWADEVGGELLQPSCSNKGEETTFPASGKGTVQEQKVEETTFPASGKGTFQERKVAFNAGHQRSKSPGRTRCEGKSRGEGGSELLRARSCHDDEEAMLAASGKVPSQDQKVVLNAGHQRSNLRVSSGGPRRGGESWGEGGTTYFTTTHSGSYKDALLRRSSPQTNPLNLPHLHPRHHANLAYSNRATHTRRAVKRCFRCLATDHSVAACRDPVRCRRCWKTGHRAHRCKENPGTYTSKMHRAANLRGRAAQSKVFVPYTEEYLRRVELRRNAILADVIQPANLGPEPTITIKNALATRFGGIPMTSR</sequence>
<feature type="region of interest" description="Disordered" evidence="1">
    <location>
        <begin position="64"/>
        <end position="87"/>
    </location>
</feature>
<protein>
    <recommendedName>
        <fullName evidence="2">CCHC-type domain-containing protein</fullName>
    </recommendedName>
</protein>
<reference evidence="3" key="1">
    <citation type="submission" date="2020-07" db="EMBL/GenBank/DDBJ databases">
        <authorList>
            <person name="Lin J."/>
        </authorList>
    </citation>
    <scope>NUCLEOTIDE SEQUENCE</scope>
</reference>
<organism evidence="3">
    <name type="scientific">Ananas comosus var. bracteatus</name>
    <name type="common">red pineapple</name>
    <dbReference type="NCBI Taxonomy" id="296719"/>
    <lineage>
        <taxon>Eukaryota</taxon>
        <taxon>Viridiplantae</taxon>
        <taxon>Streptophyta</taxon>
        <taxon>Embryophyta</taxon>
        <taxon>Tracheophyta</taxon>
        <taxon>Spermatophyta</taxon>
        <taxon>Magnoliopsida</taxon>
        <taxon>Liliopsida</taxon>
        <taxon>Poales</taxon>
        <taxon>Bromeliaceae</taxon>
        <taxon>Bromelioideae</taxon>
        <taxon>Ananas</taxon>
    </lineage>
</organism>
<dbReference type="InterPro" id="IPR001878">
    <property type="entry name" value="Znf_CCHC"/>
</dbReference>
<feature type="domain" description="CCHC-type" evidence="2">
    <location>
        <begin position="247"/>
        <end position="263"/>
    </location>
</feature>
<dbReference type="InterPro" id="IPR036875">
    <property type="entry name" value="Znf_CCHC_sf"/>
</dbReference>
<feature type="compositionally biased region" description="Basic and acidic residues" evidence="1">
    <location>
        <begin position="122"/>
        <end position="137"/>
    </location>
</feature>
<dbReference type="AlphaFoldDB" id="A0A6V7PQA8"/>
<dbReference type="GO" id="GO:0003676">
    <property type="term" value="F:nucleic acid binding"/>
    <property type="evidence" value="ECO:0007669"/>
    <property type="project" value="InterPro"/>
</dbReference>
<feature type="domain" description="CCHC-type" evidence="2">
    <location>
        <begin position="266"/>
        <end position="282"/>
    </location>
</feature>
<proteinExistence type="predicted"/>
<gene>
    <name evidence="3" type="ORF">CB5_LOCUS16069</name>
</gene>
<dbReference type="Gene3D" id="4.10.60.10">
    <property type="entry name" value="Zinc finger, CCHC-type"/>
    <property type="match status" value="1"/>
</dbReference>
<dbReference type="EMBL" id="LR862150">
    <property type="protein sequence ID" value="CAD1832858.1"/>
    <property type="molecule type" value="Genomic_DNA"/>
</dbReference>
<evidence type="ECO:0000256" key="1">
    <source>
        <dbReference type="SAM" id="MobiDB-lite"/>
    </source>
</evidence>
<dbReference type="SUPFAM" id="SSF57756">
    <property type="entry name" value="Retrovirus zinc finger-like domains"/>
    <property type="match status" value="1"/>
</dbReference>
<accession>A0A6V7PQA8</accession>
<evidence type="ECO:0000313" key="3">
    <source>
        <dbReference type="EMBL" id="CAD1832858.1"/>
    </source>
</evidence>
<feature type="region of interest" description="Disordered" evidence="1">
    <location>
        <begin position="109"/>
        <end position="137"/>
    </location>
</feature>
<feature type="region of interest" description="Disordered" evidence="1">
    <location>
        <begin position="173"/>
        <end position="192"/>
    </location>
</feature>